<sequence>MRKNLLRSVTIFFLLMMLALVQQNAVGHSHANQTITFKGEFIGESKYLDGYKIVLYNNETRQSDSAVIIHGKFEIRCEFLRPTRYLLYSTYELKKKGGFQPLAILVDTTCTVRIEASKEQFNSSKVAGAAPNKVLNDFLNQLADKLTAIAESDRELGIIKAKNSRYPLQPYLLPLYDSILTNNGSSLASGFILDRYTTYFDEDTKHRLYEKLTTKGKSFSYAQAFFQKLVAQRNAVAGKQGASFELPDSGGVLVTSDSFRGKFVVLDFWLSNCLKCHAENQILRRIWETYQNKGLVIISVSMDYLKDDWLAYLRKEKLPWVHLYETDRTRSVARLKYGVSDFPASFLLDPSGTIIGSKLNAAAIEEWLGAYFKNGSL</sequence>
<keyword evidence="5" id="KW-0732">Signal</keyword>
<dbReference type="InterPro" id="IPR050553">
    <property type="entry name" value="Thioredoxin_ResA/DsbE_sf"/>
</dbReference>
<dbReference type="GO" id="GO:0030313">
    <property type="term" value="C:cell envelope"/>
    <property type="evidence" value="ECO:0007669"/>
    <property type="project" value="UniProtKB-SubCell"/>
</dbReference>
<accession>A0A3N4PT13</accession>
<dbReference type="Gene3D" id="3.40.30.10">
    <property type="entry name" value="Glutaredoxin"/>
    <property type="match status" value="1"/>
</dbReference>
<evidence type="ECO:0000313" key="8">
    <source>
        <dbReference type="Proteomes" id="UP000278351"/>
    </source>
</evidence>
<feature type="domain" description="Thioredoxin" evidence="6">
    <location>
        <begin position="235"/>
        <end position="376"/>
    </location>
</feature>
<evidence type="ECO:0000256" key="4">
    <source>
        <dbReference type="ARBA" id="ARBA00023284"/>
    </source>
</evidence>
<evidence type="ECO:0000256" key="1">
    <source>
        <dbReference type="ARBA" id="ARBA00004196"/>
    </source>
</evidence>
<comment type="subcellular location">
    <subcellularLocation>
        <location evidence="1">Cell envelope</location>
    </subcellularLocation>
</comment>
<dbReference type="PROSITE" id="PS51352">
    <property type="entry name" value="THIOREDOXIN_2"/>
    <property type="match status" value="1"/>
</dbReference>
<dbReference type="RefSeq" id="WP_123848886.1">
    <property type="nucleotide sequence ID" value="NZ_RPDH01000002.1"/>
</dbReference>
<dbReference type="Proteomes" id="UP000278351">
    <property type="component" value="Unassembled WGS sequence"/>
</dbReference>
<feature type="chain" id="PRO_5018032550" evidence="5">
    <location>
        <begin position="25"/>
        <end position="377"/>
    </location>
</feature>
<evidence type="ECO:0000256" key="5">
    <source>
        <dbReference type="SAM" id="SignalP"/>
    </source>
</evidence>
<comment type="caution">
    <text evidence="7">The sequence shown here is derived from an EMBL/GenBank/DDBJ whole genome shotgun (WGS) entry which is preliminary data.</text>
</comment>
<keyword evidence="8" id="KW-1185">Reference proteome</keyword>
<keyword evidence="3" id="KW-1015">Disulfide bond</keyword>
<dbReference type="PANTHER" id="PTHR42852:SF6">
    <property type="entry name" value="THIOL:DISULFIDE INTERCHANGE PROTEIN DSBE"/>
    <property type="match status" value="1"/>
</dbReference>
<dbReference type="OrthoDB" id="640449at2"/>
<dbReference type="SUPFAM" id="SSF52833">
    <property type="entry name" value="Thioredoxin-like"/>
    <property type="match status" value="1"/>
</dbReference>
<name>A0A3N4PT13_9BACT</name>
<dbReference type="CDD" id="cd02966">
    <property type="entry name" value="TlpA_like_family"/>
    <property type="match status" value="1"/>
</dbReference>
<evidence type="ECO:0000313" key="7">
    <source>
        <dbReference type="EMBL" id="RPE09909.1"/>
    </source>
</evidence>
<dbReference type="PANTHER" id="PTHR42852">
    <property type="entry name" value="THIOL:DISULFIDE INTERCHANGE PROTEIN DSBE"/>
    <property type="match status" value="1"/>
</dbReference>
<proteinExistence type="predicted"/>
<organism evidence="7 8">
    <name type="scientific">Chitinophaga lutea</name>
    <dbReference type="NCBI Taxonomy" id="2488634"/>
    <lineage>
        <taxon>Bacteria</taxon>
        <taxon>Pseudomonadati</taxon>
        <taxon>Bacteroidota</taxon>
        <taxon>Chitinophagia</taxon>
        <taxon>Chitinophagales</taxon>
        <taxon>Chitinophagaceae</taxon>
        <taxon>Chitinophaga</taxon>
    </lineage>
</organism>
<keyword evidence="4" id="KW-0676">Redox-active center</keyword>
<evidence type="ECO:0000259" key="6">
    <source>
        <dbReference type="PROSITE" id="PS51352"/>
    </source>
</evidence>
<feature type="signal peptide" evidence="5">
    <location>
        <begin position="1"/>
        <end position="24"/>
    </location>
</feature>
<dbReference type="AlphaFoldDB" id="A0A3N4PT13"/>
<reference evidence="7 8" key="1">
    <citation type="submission" date="2018-11" db="EMBL/GenBank/DDBJ databases">
        <title>Chitinophaga lutea sp.nov., isolate from arsenic contaminated soil.</title>
        <authorList>
            <person name="Zong Y."/>
        </authorList>
    </citation>
    <scope>NUCLEOTIDE SEQUENCE [LARGE SCALE GENOMIC DNA]</scope>
    <source>
        <strain evidence="7 8">ZY74</strain>
    </source>
</reference>
<dbReference type="GO" id="GO:0017004">
    <property type="term" value="P:cytochrome complex assembly"/>
    <property type="evidence" value="ECO:0007669"/>
    <property type="project" value="UniProtKB-KW"/>
</dbReference>
<dbReference type="InterPro" id="IPR000866">
    <property type="entry name" value="AhpC/TSA"/>
</dbReference>
<dbReference type="InterPro" id="IPR036249">
    <property type="entry name" value="Thioredoxin-like_sf"/>
</dbReference>
<protein>
    <submittedName>
        <fullName evidence="7">AhpC/TSA family protein</fullName>
    </submittedName>
</protein>
<dbReference type="Pfam" id="PF00578">
    <property type="entry name" value="AhpC-TSA"/>
    <property type="match status" value="1"/>
</dbReference>
<evidence type="ECO:0000256" key="2">
    <source>
        <dbReference type="ARBA" id="ARBA00022748"/>
    </source>
</evidence>
<dbReference type="InterPro" id="IPR013766">
    <property type="entry name" value="Thioredoxin_domain"/>
</dbReference>
<keyword evidence="2" id="KW-0201">Cytochrome c-type biogenesis</keyword>
<dbReference type="EMBL" id="RPDH01000002">
    <property type="protein sequence ID" value="RPE09909.1"/>
    <property type="molecule type" value="Genomic_DNA"/>
</dbReference>
<evidence type="ECO:0000256" key="3">
    <source>
        <dbReference type="ARBA" id="ARBA00023157"/>
    </source>
</evidence>
<gene>
    <name evidence="7" type="ORF">EGT74_23405</name>
</gene>